<protein>
    <submittedName>
        <fullName evidence="4">Nitrilase/cyanide hydratase and apolipo protein N-acyltransferase</fullName>
    </submittedName>
</protein>
<dbReference type="Proteomes" id="UP001448207">
    <property type="component" value="Unassembled WGS sequence"/>
</dbReference>
<reference evidence="4 5" key="1">
    <citation type="submission" date="2024-04" db="EMBL/GenBank/DDBJ databases">
        <title>Symmetric and asymmetric DNA N6-adenine methylation regulates different biological responses in Mucorales.</title>
        <authorList>
            <consortium name="Lawrence Berkeley National Laboratory"/>
            <person name="Lax C."/>
            <person name="Mondo S.J."/>
            <person name="Osorio-Concepcion M."/>
            <person name="Muszewska A."/>
            <person name="Corrochano-Luque M."/>
            <person name="Gutierrez G."/>
            <person name="Riley R."/>
            <person name="Lipzen A."/>
            <person name="Guo J."/>
            <person name="Hundley H."/>
            <person name="Amirebrahimi M."/>
            <person name="Ng V."/>
            <person name="Lorenzo-Gutierrez D."/>
            <person name="Binder U."/>
            <person name="Yang J."/>
            <person name="Song Y."/>
            <person name="Canovas D."/>
            <person name="Navarro E."/>
            <person name="Freitag M."/>
            <person name="Gabaldon T."/>
            <person name="Grigoriev I.V."/>
            <person name="Corrochano L.M."/>
            <person name="Nicolas F.E."/>
            <person name="Garre V."/>
        </authorList>
    </citation>
    <scope>NUCLEOTIDE SEQUENCE [LARGE SCALE GENOMIC DNA]</scope>
    <source>
        <strain evidence="4 5">L51</strain>
    </source>
</reference>
<dbReference type="PANTHER" id="PTHR43674:SF16">
    <property type="entry name" value="CARBON-NITROGEN FAMILY, PUTATIVE (AFU_ORTHOLOGUE AFUA_5G02350)-RELATED"/>
    <property type="match status" value="1"/>
</dbReference>
<evidence type="ECO:0000259" key="3">
    <source>
        <dbReference type="PROSITE" id="PS50263"/>
    </source>
</evidence>
<sequence length="312" mass="35828">MTMRIAAVQFHIDHKNKESNWDRVEEYMAKASDFKVDLIVFPEYFIGGPGKRSVIKGGTERCQALARKYNMDLVPGTIIEMDREDGNLYNCSYYIDKSGKILLEYRKFHLWHPERSYLSHGQKGFNTAVNRFGLIIGMCVCWDIAFPEVFRYLTQEKKAQLVITPAYWSMEDCGELGLKHDLQSEVKLLNNLCMTRAFESEICMVFCNGAAESAVSRPQPFGNLAGRTQITVPFKGPIAHCDHAKEEMIVAEVNVKQLTDDAEKVYQIRKDWREGRVFGGAKKEEIVHQPDDGKQQQQQQQKQPVYLTESKL</sequence>
<comment type="caution">
    <text evidence="4">The sequence shown here is derived from an EMBL/GenBank/DDBJ whole genome shotgun (WGS) entry which is preliminary data.</text>
</comment>
<dbReference type="PROSITE" id="PS50263">
    <property type="entry name" value="CN_HYDROLASE"/>
    <property type="match status" value="1"/>
</dbReference>
<dbReference type="InterPro" id="IPR050345">
    <property type="entry name" value="Aliph_Amidase/BUP"/>
</dbReference>
<keyword evidence="5" id="KW-1185">Reference proteome</keyword>
<dbReference type="PANTHER" id="PTHR43674">
    <property type="entry name" value="NITRILASE C965.09-RELATED"/>
    <property type="match status" value="1"/>
</dbReference>
<dbReference type="InterPro" id="IPR036526">
    <property type="entry name" value="C-N_Hydrolase_sf"/>
</dbReference>
<evidence type="ECO:0000256" key="2">
    <source>
        <dbReference type="SAM" id="MobiDB-lite"/>
    </source>
</evidence>
<gene>
    <name evidence="4" type="ORF">J3Q64DRAFT_1389549</name>
</gene>
<evidence type="ECO:0000313" key="4">
    <source>
        <dbReference type="EMBL" id="KAL0074973.1"/>
    </source>
</evidence>
<evidence type="ECO:0000256" key="1">
    <source>
        <dbReference type="ARBA" id="ARBA00022801"/>
    </source>
</evidence>
<organism evidence="4 5">
    <name type="scientific">Phycomyces blakesleeanus</name>
    <dbReference type="NCBI Taxonomy" id="4837"/>
    <lineage>
        <taxon>Eukaryota</taxon>
        <taxon>Fungi</taxon>
        <taxon>Fungi incertae sedis</taxon>
        <taxon>Mucoromycota</taxon>
        <taxon>Mucoromycotina</taxon>
        <taxon>Mucoromycetes</taxon>
        <taxon>Mucorales</taxon>
        <taxon>Phycomycetaceae</taxon>
        <taxon>Phycomyces</taxon>
    </lineage>
</organism>
<dbReference type="EMBL" id="JBCLYO010000039">
    <property type="protein sequence ID" value="KAL0074973.1"/>
    <property type="molecule type" value="Genomic_DNA"/>
</dbReference>
<dbReference type="CDD" id="cd07197">
    <property type="entry name" value="nitrilase"/>
    <property type="match status" value="1"/>
</dbReference>
<keyword evidence="1" id="KW-0378">Hydrolase</keyword>
<dbReference type="Pfam" id="PF00795">
    <property type="entry name" value="CN_hydrolase"/>
    <property type="match status" value="1"/>
</dbReference>
<dbReference type="SUPFAM" id="SSF56317">
    <property type="entry name" value="Carbon-nitrogen hydrolase"/>
    <property type="match status" value="1"/>
</dbReference>
<accession>A0ABR3AHS5</accession>
<proteinExistence type="predicted"/>
<name>A0ABR3AHS5_PHYBL</name>
<feature type="region of interest" description="Disordered" evidence="2">
    <location>
        <begin position="281"/>
        <end position="312"/>
    </location>
</feature>
<feature type="compositionally biased region" description="Basic and acidic residues" evidence="2">
    <location>
        <begin position="281"/>
        <end position="294"/>
    </location>
</feature>
<evidence type="ECO:0000313" key="5">
    <source>
        <dbReference type="Proteomes" id="UP001448207"/>
    </source>
</evidence>
<feature type="domain" description="CN hydrolase" evidence="3">
    <location>
        <begin position="3"/>
        <end position="255"/>
    </location>
</feature>
<dbReference type="Gene3D" id="3.60.110.10">
    <property type="entry name" value="Carbon-nitrogen hydrolase"/>
    <property type="match status" value="1"/>
</dbReference>
<dbReference type="InterPro" id="IPR003010">
    <property type="entry name" value="C-N_Hydrolase"/>
</dbReference>